<dbReference type="Gene3D" id="3.40.250.10">
    <property type="entry name" value="Rhodanese-like domain"/>
    <property type="match status" value="1"/>
</dbReference>
<evidence type="ECO:0000313" key="2">
    <source>
        <dbReference type="EMBL" id="MFC5986406.1"/>
    </source>
</evidence>
<dbReference type="InterPro" id="IPR036873">
    <property type="entry name" value="Rhodanese-like_dom_sf"/>
</dbReference>
<evidence type="ECO:0000259" key="1">
    <source>
        <dbReference type="PROSITE" id="PS50206"/>
    </source>
</evidence>
<reference evidence="3" key="1">
    <citation type="journal article" date="2019" name="Int. J. Syst. Evol. Microbiol.">
        <title>The Global Catalogue of Microorganisms (GCM) 10K type strain sequencing project: providing services to taxonomists for standard genome sequencing and annotation.</title>
        <authorList>
            <consortium name="The Broad Institute Genomics Platform"/>
            <consortium name="The Broad Institute Genome Sequencing Center for Infectious Disease"/>
            <person name="Wu L."/>
            <person name="Ma J."/>
        </authorList>
    </citation>
    <scope>NUCLEOTIDE SEQUENCE [LARGE SCALE GENOMIC DNA]</scope>
    <source>
        <strain evidence="3">CCM 8749</strain>
    </source>
</reference>
<dbReference type="EMBL" id="JBHSQV010000084">
    <property type="protein sequence ID" value="MFC5986406.1"/>
    <property type="molecule type" value="Genomic_DNA"/>
</dbReference>
<organism evidence="2 3">
    <name type="scientific">Marinicrinis lubricantis</name>
    <dbReference type="NCBI Taxonomy" id="2086470"/>
    <lineage>
        <taxon>Bacteria</taxon>
        <taxon>Bacillati</taxon>
        <taxon>Bacillota</taxon>
        <taxon>Bacilli</taxon>
        <taxon>Bacillales</taxon>
        <taxon>Paenibacillaceae</taxon>
    </lineage>
</organism>
<dbReference type="CDD" id="cd00158">
    <property type="entry name" value="RHOD"/>
    <property type="match status" value="1"/>
</dbReference>
<name>A0ABW1IMZ5_9BACL</name>
<accession>A0ABW1IMZ5</accession>
<dbReference type="Proteomes" id="UP001596250">
    <property type="component" value="Unassembled WGS sequence"/>
</dbReference>
<dbReference type="RefSeq" id="WP_379893742.1">
    <property type="nucleotide sequence ID" value="NZ_JBHSQV010000084.1"/>
</dbReference>
<dbReference type="PROSITE" id="PS50206">
    <property type="entry name" value="RHODANESE_3"/>
    <property type="match status" value="1"/>
</dbReference>
<dbReference type="InterPro" id="IPR001763">
    <property type="entry name" value="Rhodanese-like_dom"/>
</dbReference>
<dbReference type="SUPFAM" id="SSF52821">
    <property type="entry name" value="Rhodanese/Cell cycle control phosphatase"/>
    <property type="match status" value="1"/>
</dbReference>
<gene>
    <name evidence="2" type="ORF">ACFPXP_08170</name>
</gene>
<keyword evidence="3" id="KW-1185">Reference proteome</keyword>
<feature type="domain" description="Rhodanese" evidence="1">
    <location>
        <begin position="39"/>
        <end position="123"/>
    </location>
</feature>
<dbReference type="PROSITE" id="PS00380">
    <property type="entry name" value="RHODANESE_1"/>
    <property type="match status" value="1"/>
</dbReference>
<comment type="caution">
    <text evidence="2">The sequence shown here is derived from an EMBL/GenBank/DDBJ whole genome shotgun (WGS) entry which is preliminary data.</text>
</comment>
<dbReference type="InterPro" id="IPR001307">
    <property type="entry name" value="Thiosulphate_STrfase_CS"/>
</dbReference>
<sequence>MSWLVFTILSVMLIIFYKRIKPVEGLKFIDAEILCEIKKNQNVKILDIRDPMDFEKSHVPGAINIYVGRLPYVSKKEFDINDVIIIVSSSEYHIKKAARTLMKSGFYNFAGSLWIENEKRNCEEGRQHELCF</sequence>
<proteinExistence type="predicted"/>
<protein>
    <submittedName>
        <fullName evidence="2">Rhodanese-like domain-containing protein</fullName>
    </submittedName>
</protein>
<evidence type="ECO:0000313" key="3">
    <source>
        <dbReference type="Proteomes" id="UP001596250"/>
    </source>
</evidence>
<dbReference type="Pfam" id="PF00581">
    <property type="entry name" value="Rhodanese"/>
    <property type="match status" value="1"/>
</dbReference>